<feature type="non-terminal residue" evidence="16">
    <location>
        <position position="1"/>
    </location>
</feature>
<dbReference type="GO" id="GO:0061630">
    <property type="term" value="F:ubiquitin protein ligase activity"/>
    <property type="evidence" value="ECO:0007669"/>
    <property type="project" value="UniProtKB-EC"/>
</dbReference>
<reference evidence="16" key="1">
    <citation type="journal article" date="2016" name="PLoS Negl. Trop. Dis.">
        <title>A Deep Insight into the Sialome of Rhodnius neglectus, a Vector of Chagas Disease.</title>
        <authorList>
            <person name="Santiago P.B."/>
            <person name="Assumpcao T.C."/>
            <person name="Araujo C.N."/>
            <person name="Bastos I.M."/>
            <person name="Neves D."/>
            <person name="Silva I.G."/>
            <person name="Charneau S."/>
            <person name="Queiroz R.M."/>
            <person name="Raiol T."/>
            <person name="Oliveira J.V."/>
            <person name="Sousa M.V."/>
            <person name="Calvo E."/>
            <person name="Ribeiro J.M."/>
            <person name="Santana J.M."/>
        </authorList>
    </citation>
    <scope>NUCLEOTIDE SEQUENCE</scope>
    <source>
        <tissue evidence="16">Salivary glands</tissue>
    </source>
</reference>
<evidence type="ECO:0000256" key="5">
    <source>
        <dbReference type="ARBA" id="ARBA00022723"/>
    </source>
</evidence>
<dbReference type="InterPro" id="IPR001841">
    <property type="entry name" value="Znf_RING"/>
</dbReference>
<dbReference type="SMART" id="SM00184">
    <property type="entry name" value="RING"/>
    <property type="match status" value="2"/>
</dbReference>
<dbReference type="InterPro" id="IPR016135">
    <property type="entry name" value="UBQ-conjugating_enzyme/RWD"/>
</dbReference>
<feature type="domain" description="RWD" evidence="14">
    <location>
        <begin position="10"/>
        <end position="134"/>
    </location>
</feature>
<feature type="domain" description="RING-type" evidence="15">
    <location>
        <begin position="285"/>
        <end position="526"/>
    </location>
</feature>
<feature type="domain" description="RING-type" evidence="13">
    <location>
        <begin position="289"/>
        <end position="338"/>
    </location>
</feature>
<evidence type="ECO:0000256" key="6">
    <source>
        <dbReference type="ARBA" id="ARBA00022737"/>
    </source>
</evidence>
<dbReference type="Gene3D" id="3.30.40.10">
    <property type="entry name" value="Zinc/RING finger domain, C3HC4 (zinc finger)"/>
    <property type="match status" value="1"/>
</dbReference>
<dbReference type="CDD" id="cd23820">
    <property type="entry name" value="RWD_RNF14"/>
    <property type="match status" value="1"/>
</dbReference>
<evidence type="ECO:0000259" key="14">
    <source>
        <dbReference type="PROSITE" id="PS50908"/>
    </source>
</evidence>
<evidence type="ECO:0000313" key="16">
    <source>
        <dbReference type="EMBL" id="JAI56558.1"/>
    </source>
</evidence>
<dbReference type="SMART" id="SM00591">
    <property type="entry name" value="RWD"/>
    <property type="match status" value="1"/>
</dbReference>
<dbReference type="InterPro" id="IPR013083">
    <property type="entry name" value="Znf_RING/FYVE/PHD"/>
</dbReference>
<keyword evidence="8" id="KW-0833">Ubl conjugation pathway</keyword>
<evidence type="ECO:0000256" key="11">
    <source>
        <dbReference type="PROSITE-ProRule" id="PRU00175"/>
    </source>
</evidence>
<dbReference type="GO" id="GO:0008270">
    <property type="term" value="F:zinc ion binding"/>
    <property type="evidence" value="ECO:0007669"/>
    <property type="project" value="UniProtKB-KW"/>
</dbReference>
<dbReference type="EC" id="2.3.2.31" evidence="3"/>
<proteinExistence type="evidence at transcript level"/>
<dbReference type="InterPro" id="IPR006575">
    <property type="entry name" value="RWD_dom"/>
</dbReference>
<dbReference type="EMBL" id="GDKW01000037">
    <property type="protein sequence ID" value="JAI56558.1"/>
    <property type="molecule type" value="mRNA"/>
</dbReference>
<dbReference type="Pfam" id="PF05773">
    <property type="entry name" value="RWD"/>
    <property type="match status" value="1"/>
</dbReference>
<dbReference type="Gene3D" id="3.10.110.10">
    <property type="entry name" value="Ubiquitin Conjugating Enzyme"/>
    <property type="match status" value="1"/>
</dbReference>
<dbReference type="InterPro" id="IPR002867">
    <property type="entry name" value="IBR_dom"/>
</dbReference>
<dbReference type="Pfam" id="PF01485">
    <property type="entry name" value="IBR"/>
    <property type="match status" value="1"/>
</dbReference>
<evidence type="ECO:0000256" key="10">
    <source>
        <dbReference type="ARBA" id="ARBA00044508"/>
    </source>
</evidence>
<dbReference type="InterPro" id="IPR031127">
    <property type="entry name" value="E3_UB_ligase_RBR"/>
</dbReference>
<evidence type="ECO:0000256" key="9">
    <source>
        <dbReference type="ARBA" id="ARBA00022833"/>
    </source>
</evidence>
<evidence type="ECO:0000256" key="4">
    <source>
        <dbReference type="ARBA" id="ARBA00022679"/>
    </source>
</evidence>
<dbReference type="CDD" id="cd20341">
    <property type="entry name" value="BRcat_RBR_RNF14"/>
    <property type="match status" value="1"/>
</dbReference>
<name>A0A0P4VTH9_9HEMI</name>
<dbReference type="Gene3D" id="1.20.120.1750">
    <property type="match status" value="1"/>
</dbReference>
<organism evidence="16">
    <name type="scientific">Rhodnius neglectus</name>
    <dbReference type="NCBI Taxonomy" id="72488"/>
    <lineage>
        <taxon>Eukaryota</taxon>
        <taxon>Metazoa</taxon>
        <taxon>Ecdysozoa</taxon>
        <taxon>Arthropoda</taxon>
        <taxon>Hexapoda</taxon>
        <taxon>Insecta</taxon>
        <taxon>Pterygota</taxon>
        <taxon>Neoptera</taxon>
        <taxon>Paraneoptera</taxon>
        <taxon>Hemiptera</taxon>
        <taxon>Heteroptera</taxon>
        <taxon>Panheteroptera</taxon>
        <taxon>Cimicomorpha</taxon>
        <taxon>Reduviidae</taxon>
        <taxon>Triatominae</taxon>
        <taxon>Rhodnius</taxon>
    </lineage>
</organism>
<dbReference type="PROSITE" id="PS51873">
    <property type="entry name" value="TRIAD"/>
    <property type="match status" value="1"/>
</dbReference>
<keyword evidence="7 11" id="KW-0863">Zinc-finger</keyword>
<keyword evidence="6" id="KW-0677">Repeat</keyword>
<dbReference type="CDD" id="cd20354">
    <property type="entry name" value="Rcat_RBR_RNF14"/>
    <property type="match status" value="1"/>
</dbReference>
<dbReference type="InterPro" id="IPR047548">
    <property type="entry name" value="Rcat_RBR_RNF14"/>
</dbReference>
<dbReference type="PANTHER" id="PTHR11685">
    <property type="entry name" value="RBR FAMILY RING FINGER AND IBR DOMAIN-CONTAINING"/>
    <property type="match status" value="1"/>
</dbReference>
<comment type="catalytic activity">
    <reaction evidence="1">
        <text>[E2 ubiquitin-conjugating enzyme]-S-ubiquitinyl-L-cysteine + [acceptor protein]-L-lysine = [E2 ubiquitin-conjugating enzyme]-L-cysteine + [acceptor protein]-N(6)-ubiquitinyl-L-lysine.</text>
        <dbReference type="EC" id="2.3.2.31"/>
    </reaction>
</comment>
<evidence type="ECO:0000259" key="15">
    <source>
        <dbReference type="PROSITE" id="PS51873"/>
    </source>
</evidence>
<dbReference type="CDD" id="cd16628">
    <property type="entry name" value="RING-HC_RBR_RNF14"/>
    <property type="match status" value="1"/>
</dbReference>
<dbReference type="SUPFAM" id="SSF57850">
    <property type="entry name" value="RING/U-box"/>
    <property type="match status" value="3"/>
</dbReference>
<accession>A0A0P4VTH9</accession>
<dbReference type="InterPro" id="IPR044066">
    <property type="entry name" value="TRIAD_supradom"/>
</dbReference>
<dbReference type="PROSITE" id="PS50908">
    <property type="entry name" value="RWD"/>
    <property type="match status" value="1"/>
</dbReference>
<sequence length="606" mass="71079">KMSDEENQLDEICVLQSIYTDEEFLSEKCAEQNAGQFIAYIKVPEAFYITYKNFKDGNRIKVPISYLPPVILKFQLPCDYPSKRMPDYQISCMWLPVRKLNLLCKRLDELWAENSGTVILYTWTQFLKEESLEYLEIHQSLDLTRRYLGEIRRLGSRNHFRQNGDTIVTNKSECTNIQKVESPTNLANETSLSVNNSRNNETRTEGFGNRSDSMENVPPSPADMSTRKRFYHQRRPAFSRFSQERSYQPLIKDPRIVFQSLPSMYTHQYIVAFNEERIKIQFQKNIYLCEICFQDKMGEKCVQFQPCDHVYCKDCVKEYFETRIKDGMVQTMPCPYDKCDSEANQSQIKEVIGPNLYDKYDDLLLNATLNKMEDITYCPRQSCGIPVMREVDDKMAVCSSCRFVFCIFCKMTYHGVEPCKLKSEEKRQIVEEYEQGDNETKFRLEKRYGKKQLQAMVQVHKSESWISTNSKACPSCGANIEKSDGCNKMICWQCKEFFCWLCRKTLDQNAPYQHYLDPASKCNNQLFYGTELDEEEPPPELLAALVEEDLLEILEEGDEFIHGFAHPFIPRVRWRVREQGDRILVEEMQEDEEDENLDPNNIVVLL</sequence>
<dbReference type="InterPro" id="IPR017907">
    <property type="entry name" value="Znf_RING_CS"/>
</dbReference>
<comment type="similarity">
    <text evidence="10">Belongs to the RBR family. RNF14 subfamily.</text>
</comment>
<dbReference type="Pfam" id="PF26200">
    <property type="entry name" value="Rcat_RNF216"/>
    <property type="match status" value="1"/>
</dbReference>
<feature type="region of interest" description="Disordered" evidence="12">
    <location>
        <begin position="187"/>
        <end position="226"/>
    </location>
</feature>
<dbReference type="PROSITE" id="PS00518">
    <property type="entry name" value="ZF_RING_1"/>
    <property type="match status" value="1"/>
</dbReference>
<dbReference type="PROSITE" id="PS50089">
    <property type="entry name" value="ZF_RING_2"/>
    <property type="match status" value="1"/>
</dbReference>
<comment type="pathway">
    <text evidence="2">Protein modification; protein ubiquitination.</text>
</comment>
<evidence type="ECO:0000259" key="13">
    <source>
        <dbReference type="PROSITE" id="PS50089"/>
    </source>
</evidence>
<evidence type="ECO:0000256" key="8">
    <source>
        <dbReference type="ARBA" id="ARBA00022786"/>
    </source>
</evidence>
<protein>
    <recommendedName>
        <fullName evidence="3">RBR-type E3 ubiquitin transferase</fullName>
        <ecNumber evidence="3">2.3.2.31</ecNumber>
    </recommendedName>
</protein>
<dbReference type="InterPro" id="IPR031128">
    <property type="entry name" value="RNF14_RING-HC_Zfn"/>
</dbReference>
<evidence type="ECO:0000256" key="7">
    <source>
        <dbReference type="ARBA" id="ARBA00022771"/>
    </source>
</evidence>
<dbReference type="SMART" id="SM00647">
    <property type="entry name" value="IBR"/>
    <property type="match status" value="2"/>
</dbReference>
<evidence type="ECO:0000256" key="3">
    <source>
        <dbReference type="ARBA" id="ARBA00012251"/>
    </source>
</evidence>
<dbReference type="Gene3D" id="2.20.25.20">
    <property type="match status" value="1"/>
</dbReference>
<keyword evidence="5" id="KW-0479">Metal-binding</keyword>
<feature type="compositionally biased region" description="Polar residues" evidence="12">
    <location>
        <begin position="187"/>
        <end position="199"/>
    </location>
</feature>
<dbReference type="SUPFAM" id="SSF54495">
    <property type="entry name" value="UBC-like"/>
    <property type="match status" value="1"/>
</dbReference>
<keyword evidence="9" id="KW-0862">Zinc</keyword>
<dbReference type="AlphaFoldDB" id="A0A0P4VTH9"/>
<evidence type="ECO:0000256" key="1">
    <source>
        <dbReference type="ARBA" id="ARBA00001798"/>
    </source>
</evidence>
<evidence type="ECO:0000256" key="12">
    <source>
        <dbReference type="SAM" id="MobiDB-lite"/>
    </source>
</evidence>
<dbReference type="FunFam" id="3.30.40.10:FF:000137">
    <property type="entry name" value="RanBP-type and C3HC4-type zinc finger-containing protein 1"/>
    <property type="match status" value="1"/>
</dbReference>
<evidence type="ECO:0000256" key="2">
    <source>
        <dbReference type="ARBA" id="ARBA00004906"/>
    </source>
</evidence>
<keyword evidence="4" id="KW-0808">Transferase</keyword>
<dbReference type="GO" id="GO:0016567">
    <property type="term" value="P:protein ubiquitination"/>
    <property type="evidence" value="ECO:0007669"/>
    <property type="project" value="InterPro"/>
</dbReference>